<sequence>MWFCIALGFASLFVFRENLRDLFILNSILIFSGVLSWCFRGKLKKYKIHFVNKGVLPPKKKKITDLTERVSMCYDYQWG</sequence>
<evidence type="ECO:0000313" key="3">
    <source>
        <dbReference type="Proteomes" id="UP000254848"/>
    </source>
</evidence>
<accession>A0A370QNL6</accession>
<gene>
    <name evidence="2" type="ORF">C8D90_106167</name>
</gene>
<reference evidence="2 3" key="1">
    <citation type="submission" date="2018-07" db="EMBL/GenBank/DDBJ databases">
        <title>Genomic Encyclopedia of Type Strains, Phase IV (KMG-IV): sequencing the most valuable type-strain genomes for metagenomic binning, comparative biology and taxonomic classification.</title>
        <authorList>
            <person name="Goeker M."/>
        </authorList>
    </citation>
    <scope>NUCLEOTIDE SEQUENCE [LARGE SCALE GENOMIC DNA]</scope>
    <source>
        <strain evidence="2 3">DSM 103736</strain>
    </source>
</reference>
<keyword evidence="1" id="KW-1133">Transmembrane helix</keyword>
<keyword evidence="3" id="KW-1185">Reference proteome</keyword>
<dbReference type="EMBL" id="QRAP01000006">
    <property type="protein sequence ID" value="RDK89961.1"/>
    <property type="molecule type" value="Genomic_DNA"/>
</dbReference>
<organism evidence="2 3">
    <name type="scientific">Enterobacillus tribolii</name>
    <dbReference type="NCBI Taxonomy" id="1487935"/>
    <lineage>
        <taxon>Bacteria</taxon>
        <taxon>Pseudomonadati</taxon>
        <taxon>Pseudomonadota</taxon>
        <taxon>Gammaproteobacteria</taxon>
        <taxon>Enterobacterales</taxon>
        <taxon>Hafniaceae</taxon>
        <taxon>Enterobacillus</taxon>
    </lineage>
</organism>
<dbReference type="Proteomes" id="UP000254848">
    <property type="component" value="Unassembled WGS sequence"/>
</dbReference>
<dbReference type="AlphaFoldDB" id="A0A370QNL6"/>
<protein>
    <submittedName>
        <fullName evidence="2">Uncharacterized protein</fullName>
    </submittedName>
</protein>
<keyword evidence="1" id="KW-0472">Membrane</keyword>
<keyword evidence="1" id="KW-0812">Transmembrane</keyword>
<feature type="transmembrane region" description="Helical" evidence="1">
    <location>
        <begin position="22"/>
        <end position="39"/>
    </location>
</feature>
<evidence type="ECO:0000256" key="1">
    <source>
        <dbReference type="SAM" id="Phobius"/>
    </source>
</evidence>
<proteinExistence type="predicted"/>
<evidence type="ECO:0000313" key="2">
    <source>
        <dbReference type="EMBL" id="RDK89961.1"/>
    </source>
</evidence>
<name>A0A370QNL6_9GAMM</name>
<comment type="caution">
    <text evidence="2">The sequence shown here is derived from an EMBL/GenBank/DDBJ whole genome shotgun (WGS) entry which is preliminary data.</text>
</comment>